<dbReference type="GO" id="GO:0015979">
    <property type="term" value="P:photosynthesis"/>
    <property type="evidence" value="ECO:0007669"/>
    <property type="project" value="UniProtKB-UniRule"/>
</dbReference>
<geneLocation type="chloroplast" evidence="5"/>
<evidence type="ECO:0000256" key="1">
    <source>
        <dbReference type="ARBA" id="ARBA00008386"/>
    </source>
</evidence>
<comment type="similarity">
    <text evidence="1 4">Belongs to the PsaF family.</text>
</comment>
<gene>
    <name evidence="5" type="primary">psaF</name>
</gene>
<name>A0A0S2QDS2_KARBR</name>
<sequence>MLPAATDSRIWQQKFATLALSCMIFLPEKAQSSTPLIVMCKDSAAFNNLATTRLTRLNTALSNFEPRTPAYRATMERKRAAKNRFSRQALLMCGRNDGLPRLFSADLNTFYNSFAVPALQFLYIATCIGWAGREYLSRTANYKSEILIDLTLAATLMGSSPFRAVGAAWDDLLRGKLLNTTLQ</sequence>
<comment type="function">
    <text evidence="4">Participates in efficiency of electron transfer from plastocyanin to P700 (or cytochrome c553 in algae and cyanobacteria). This plastocyanin-docking protein contributes to the specific association of plastocyanin to PSI.</text>
</comment>
<evidence type="ECO:0000256" key="2">
    <source>
        <dbReference type="ARBA" id="ARBA00022531"/>
    </source>
</evidence>
<dbReference type="InterPro" id="IPR003666">
    <property type="entry name" value="PSI_PsaF"/>
</dbReference>
<organism evidence="5">
    <name type="scientific">Karenia brevis</name>
    <name type="common">Red tide dinoflagellate</name>
    <name type="synonym">Gymnodinium breve</name>
    <dbReference type="NCBI Taxonomy" id="156230"/>
    <lineage>
        <taxon>Eukaryota</taxon>
        <taxon>Sar</taxon>
        <taxon>Alveolata</taxon>
        <taxon>Dinophyceae</taxon>
        <taxon>Gymnodiniales</taxon>
        <taxon>Kareniaceae</taxon>
        <taxon>Karenia</taxon>
    </lineage>
</organism>
<dbReference type="PANTHER" id="PTHR34939:SF1">
    <property type="entry name" value="PHOTOSYSTEM I REACTION CENTER SUBUNIT III, CHLOROPLASTIC"/>
    <property type="match status" value="1"/>
</dbReference>
<dbReference type="PANTHER" id="PTHR34939">
    <property type="entry name" value="PHOTOSYSTEM I REACTION CENTER SUBUNIT III, CHLOROPLASTIC"/>
    <property type="match status" value="1"/>
</dbReference>
<reference evidence="5" key="1">
    <citation type="submission" date="2015-05" db="EMBL/GenBank/DDBJ databases">
        <title>The Karenia brevis plastid transcriptome reveals a 5' polyadenylation process.</title>
        <authorList>
            <person name="Cahoon A.B."/>
            <person name="Carroll H.D."/>
            <person name="Wang M.Y.-W."/>
            <person name="Newby R.J."/>
        </authorList>
    </citation>
    <scope>NUCLEOTIDE SEQUENCE</scope>
    <source>
        <strain evidence="5">CCM2281</strain>
    </source>
</reference>
<keyword evidence="5" id="KW-0934">Plastid</keyword>
<evidence type="ECO:0000256" key="3">
    <source>
        <dbReference type="ARBA" id="ARBA00022836"/>
    </source>
</evidence>
<dbReference type="Pfam" id="PF02507">
    <property type="entry name" value="PSI_PsaF"/>
    <property type="match status" value="1"/>
</dbReference>
<dbReference type="EMBL" id="KR935874">
    <property type="protein sequence ID" value="ALP13677.1"/>
    <property type="molecule type" value="mRNA"/>
</dbReference>
<protein>
    <recommendedName>
        <fullName evidence="4">Photosystem I reaction center subunit III</fullName>
    </recommendedName>
    <alternativeName>
        <fullName evidence="4">PSI-F</fullName>
    </alternativeName>
</protein>
<dbReference type="InterPro" id="IPR036577">
    <property type="entry name" value="PSI_PsaF_sf"/>
</dbReference>
<keyword evidence="2 4" id="KW-0602">Photosynthesis</keyword>
<dbReference type="AlphaFoldDB" id="A0A0S2QDS2"/>
<dbReference type="GO" id="GO:0009538">
    <property type="term" value="C:photosystem I reaction center"/>
    <property type="evidence" value="ECO:0007669"/>
    <property type="project" value="UniProtKB-UniRule"/>
</dbReference>
<evidence type="ECO:0000313" key="5">
    <source>
        <dbReference type="EMBL" id="ALP13677.1"/>
    </source>
</evidence>
<keyword evidence="5" id="KW-0150">Chloroplast</keyword>
<dbReference type="Gene3D" id="1.10.8.110">
    <property type="entry name" value="Photosystem I PsaF, reaction centre subunit III"/>
    <property type="match status" value="1"/>
</dbReference>
<accession>A0A0S2QDS2</accession>
<proteinExistence type="evidence at transcript level"/>
<dbReference type="SUPFAM" id="SSF81536">
    <property type="entry name" value="Subunit III of photosystem I reaction centre, PsaF"/>
    <property type="match status" value="1"/>
</dbReference>
<keyword evidence="3 4" id="KW-0603">Photosystem I</keyword>
<evidence type="ECO:0000256" key="4">
    <source>
        <dbReference type="RuleBase" id="RU368107"/>
    </source>
</evidence>